<feature type="transmembrane region" description="Helical" evidence="1">
    <location>
        <begin position="283"/>
        <end position="305"/>
    </location>
</feature>
<sequence length="833" mass="96598">MNKKRALKMVCIILLFLVAGMLLFPWLRIGKDWYTLFAFYRSVFFEDQLREFVKITASAYFIPVFLVFGLAAGIGAGVKAVLMLFHRSCRIVTGLIYGAELVYIATMFSFGGYMPSPAALLSSLLIFTEFMVEKYAQEYEDFTKEWEFQRKKEAAEKAERKKRLSFPGKYDVQLLRIMWRETRHQKRALFLICAGNSALLGIMLFLFAMKTTLGKGYGITDELPSQGLNGILSDAVFMVVLIYLFYQAITIFYYIDRLRERQRMLWVLGAREKAKMMIQGLEYGLMVLCSLLVGTGIGTGVYGGTAVILNEQFHWKLPSGIPLEIYFLVMLFFLLMSGSAIFVTNDSLKGAGKRNVKWIPGRRMAAFLGLLAVTGLIYYVISYGQRRNAESIYSLLIGIAGSNVLFIVAFYCWKRNVYKDRSETFSQIMEKIPLQSGFLKNIGAKAALFFVHFVFLAVLSIKMAGVLAAPPAEKLYPYDYVCIAYPEDTPLFEELKKNQLAEVLNFPMTRVTTVQGEATDWIDVANNYYMSVIWPQGQHIGISQTTYQKLCREIKVAPKEFSLEKEQIHIVYQQDLSVKAHPLDWFMDRKKPYIRIGQPLRYYDYHFREQEYPPRQVKSEERAILTGVFQGGFQENLVVFSDSYFNSIRREEGPSELVLLRVKEEARKQVEEKLSVFAENHKSDSSWSRLIQPYYSKNTKVDDVESERILIMAALFMETVMLLMSLFLIQTIKLEFEKEERKKRRTLLFHLGIRRSEEIKNCRKEYRRQFFDPLIHAYILASLIAVLTCYLRDMSRSEGQRFVLILILIWGIYLAVYLLIYRTKRRESIWKSN</sequence>
<accession>A0A939BAK7</accession>
<feature type="transmembrane region" description="Helical" evidence="1">
    <location>
        <begin position="7"/>
        <end position="27"/>
    </location>
</feature>
<organism evidence="2 3">
    <name type="scientific">Mordavella massiliensis</name>
    <dbReference type="NCBI Taxonomy" id="1871024"/>
    <lineage>
        <taxon>Bacteria</taxon>
        <taxon>Bacillati</taxon>
        <taxon>Bacillota</taxon>
        <taxon>Clostridia</taxon>
        <taxon>Eubacteriales</taxon>
        <taxon>Clostridiaceae</taxon>
        <taxon>Mordavella</taxon>
    </lineage>
</organism>
<dbReference type="RefSeq" id="WP_204908914.1">
    <property type="nucleotide sequence ID" value="NZ_JACJLV010000019.1"/>
</dbReference>
<feature type="transmembrane region" description="Helical" evidence="1">
    <location>
        <begin position="325"/>
        <end position="343"/>
    </location>
</feature>
<dbReference type="EMBL" id="JACJLV010000019">
    <property type="protein sequence ID" value="MBM6826868.1"/>
    <property type="molecule type" value="Genomic_DNA"/>
</dbReference>
<gene>
    <name evidence="2" type="ORF">H6A13_07105</name>
</gene>
<feature type="transmembrane region" description="Helical" evidence="1">
    <location>
        <begin position="709"/>
        <end position="729"/>
    </location>
</feature>
<feature type="transmembrane region" description="Helical" evidence="1">
    <location>
        <begin position="235"/>
        <end position="255"/>
    </location>
</feature>
<feature type="transmembrane region" description="Helical" evidence="1">
    <location>
        <begin position="60"/>
        <end position="82"/>
    </location>
</feature>
<protein>
    <recommendedName>
        <fullName evidence="4">ABC transporter permease</fullName>
    </recommendedName>
</protein>
<dbReference type="Proteomes" id="UP000713880">
    <property type="component" value="Unassembled WGS sequence"/>
</dbReference>
<keyword evidence="1" id="KW-1133">Transmembrane helix</keyword>
<evidence type="ECO:0000313" key="2">
    <source>
        <dbReference type="EMBL" id="MBM6826868.1"/>
    </source>
</evidence>
<reference evidence="2" key="1">
    <citation type="submission" date="2020-08" db="EMBL/GenBank/DDBJ databases">
        <authorList>
            <person name="Cejkova D."/>
            <person name="Kubasova T."/>
            <person name="Jahodarova E."/>
            <person name="Rychlik I."/>
        </authorList>
    </citation>
    <scope>NUCLEOTIDE SEQUENCE</scope>
    <source>
        <strain evidence="2">An420c</strain>
    </source>
</reference>
<feature type="transmembrane region" description="Helical" evidence="1">
    <location>
        <begin position="364"/>
        <end position="381"/>
    </location>
</feature>
<evidence type="ECO:0008006" key="4">
    <source>
        <dbReference type="Google" id="ProtNLM"/>
    </source>
</evidence>
<feature type="transmembrane region" description="Helical" evidence="1">
    <location>
        <begin position="188"/>
        <end position="208"/>
    </location>
</feature>
<proteinExistence type="predicted"/>
<dbReference type="AlphaFoldDB" id="A0A939BAK7"/>
<keyword evidence="3" id="KW-1185">Reference proteome</keyword>
<feature type="transmembrane region" description="Helical" evidence="1">
    <location>
        <begin position="446"/>
        <end position="469"/>
    </location>
</feature>
<feature type="transmembrane region" description="Helical" evidence="1">
    <location>
        <begin position="802"/>
        <end position="821"/>
    </location>
</feature>
<evidence type="ECO:0000313" key="3">
    <source>
        <dbReference type="Proteomes" id="UP000713880"/>
    </source>
</evidence>
<reference evidence="2" key="2">
    <citation type="journal article" date="2021" name="Sci. Rep.">
        <title>The distribution of antibiotic resistance genes in chicken gut microbiota commensals.</title>
        <authorList>
            <person name="Juricova H."/>
            <person name="Matiasovicova J."/>
            <person name="Kubasova T."/>
            <person name="Cejkova D."/>
            <person name="Rychlik I."/>
        </authorList>
    </citation>
    <scope>NUCLEOTIDE SEQUENCE</scope>
    <source>
        <strain evidence="2">An420c</strain>
    </source>
</reference>
<evidence type="ECO:0000256" key="1">
    <source>
        <dbReference type="SAM" id="Phobius"/>
    </source>
</evidence>
<feature type="transmembrane region" description="Helical" evidence="1">
    <location>
        <begin position="393"/>
        <end position="413"/>
    </location>
</feature>
<keyword evidence="1" id="KW-0812">Transmembrane</keyword>
<name>A0A939BAK7_9CLOT</name>
<comment type="caution">
    <text evidence="2">The sequence shown here is derived from an EMBL/GenBank/DDBJ whole genome shotgun (WGS) entry which is preliminary data.</text>
</comment>
<feature type="transmembrane region" description="Helical" evidence="1">
    <location>
        <begin position="770"/>
        <end position="790"/>
    </location>
</feature>
<keyword evidence="1" id="KW-0472">Membrane</keyword>